<gene>
    <name evidence="2" type="ORF">FPHYL_7775</name>
</gene>
<evidence type="ECO:0000313" key="3">
    <source>
        <dbReference type="Proteomes" id="UP000582016"/>
    </source>
</evidence>
<accession>A0A8H5JMB1</accession>
<evidence type="ECO:0000256" key="1">
    <source>
        <dbReference type="SAM" id="MobiDB-lite"/>
    </source>
</evidence>
<dbReference type="Proteomes" id="UP000582016">
    <property type="component" value="Unassembled WGS sequence"/>
</dbReference>
<evidence type="ECO:0000313" key="2">
    <source>
        <dbReference type="EMBL" id="KAF5557186.1"/>
    </source>
</evidence>
<feature type="compositionally biased region" description="Polar residues" evidence="1">
    <location>
        <begin position="317"/>
        <end position="327"/>
    </location>
</feature>
<organism evidence="2 3">
    <name type="scientific">Fusarium phyllophilum</name>
    <dbReference type="NCBI Taxonomy" id="47803"/>
    <lineage>
        <taxon>Eukaryota</taxon>
        <taxon>Fungi</taxon>
        <taxon>Dikarya</taxon>
        <taxon>Ascomycota</taxon>
        <taxon>Pezizomycotina</taxon>
        <taxon>Sordariomycetes</taxon>
        <taxon>Hypocreomycetidae</taxon>
        <taxon>Hypocreales</taxon>
        <taxon>Nectriaceae</taxon>
        <taxon>Fusarium</taxon>
        <taxon>Fusarium fujikuroi species complex</taxon>
    </lineage>
</organism>
<dbReference type="AlphaFoldDB" id="A0A8H5JMB1"/>
<name>A0A8H5JMB1_9HYPO</name>
<keyword evidence="3" id="KW-1185">Reference proteome</keyword>
<dbReference type="OrthoDB" id="3045089at2759"/>
<comment type="caution">
    <text evidence="2">The sequence shown here is derived from an EMBL/GenBank/DDBJ whole genome shotgun (WGS) entry which is preliminary data.</text>
</comment>
<proteinExistence type="predicted"/>
<dbReference type="EMBL" id="JAAOAQ010000282">
    <property type="protein sequence ID" value="KAF5557186.1"/>
    <property type="molecule type" value="Genomic_DNA"/>
</dbReference>
<protein>
    <submittedName>
        <fullName evidence="2">Uncharacterized protein</fullName>
    </submittedName>
</protein>
<reference evidence="2 3" key="1">
    <citation type="submission" date="2020-05" db="EMBL/GenBank/DDBJ databases">
        <title>Identification and distribution of gene clusters putatively required for synthesis of sphingolipid metabolism inhibitors in phylogenetically diverse species of the filamentous fungus Fusarium.</title>
        <authorList>
            <person name="Kim H.-S."/>
            <person name="Busman M."/>
            <person name="Brown D.W."/>
            <person name="Divon H."/>
            <person name="Uhlig S."/>
            <person name="Proctor R.H."/>
        </authorList>
    </citation>
    <scope>NUCLEOTIDE SEQUENCE [LARGE SCALE GENOMIC DNA]</scope>
    <source>
        <strain evidence="2 3">NRRL 13617</strain>
    </source>
</reference>
<sequence>MSFGFGVGDFIAVGELCWKIYTRIYKVSRDAPEELRALIQELGNLSNTMTLLNEELQDTEEWMRRAGERRLEYTCKVMGQAKETLQKMDRLADKYAELDPGVNSQGSKRSLRIQWNRIKYALEVSSINELRAKFMSHNSHLTLLLQGAQNSSLERIEQQQTKTDIKLEELRNVLVGDRRSRNAPLLKGPLDEQVRAELSAAFLRSAETDNRPWASIGIDEWLQAGKWWLLKARSQVNHLAQGSGAEVPAYINLLKACWILTEIVSIHPQRTHLGASNDRRNDDIRNLSEITKTSLERFPIFDFQLHDVEDSTINIWPQAPPSSTITPRRQFRTDRDKPSWQTSGGEVLFQCFVELKSTTTHGEPSPEECFLMLEVPQQGICLNLILQSFSGQDIHKLRYRNALQAILLSLQLFNSEFRPPSLSASTVHSLSVIANWPYRHWNCLLLPGYDVGSPPRSDSLALLLRTVLNNIAKKGDQDKCPSSRFVAKDCSDVEVPLGAFAWKVICWHCESFADFRSLLQEFNVADIPCDFVLQTAFLRLDPDFLCQLVQLWKREDGWRPSDLCLMVEAALTCDDVRYILWVFRRVAASKLSDHMTEISQLVYRSRRLQHVDAMMQVVVPRPEDVAATLAWFLGSSDEQGFKDFLHLVRCHVGSFDSKTTENLNLSNFYPIFVAGCSRLIETRRPNTLSLYLESLEGLGIDFQTISGRKNTDSSQLTFLSALASPDPAFLRLLLEREAVVVGMRPFMEVYIAWKNWEIPMQAQYSLHPTSHSTLYCAAVLVCDAEFLKLLCQPGASLQQDNK</sequence>
<feature type="region of interest" description="Disordered" evidence="1">
    <location>
        <begin position="317"/>
        <end position="341"/>
    </location>
</feature>